<evidence type="ECO:0000259" key="1">
    <source>
        <dbReference type="Pfam" id="PF20248"/>
    </source>
</evidence>
<dbReference type="OrthoDB" id="535891at2"/>
<dbReference type="EMBL" id="SSMC01000003">
    <property type="protein sequence ID" value="THD66445.1"/>
    <property type="molecule type" value="Genomic_DNA"/>
</dbReference>
<evidence type="ECO:0000313" key="3">
    <source>
        <dbReference type="Proteomes" id="UP000305939"/>
    </source>
</evidence>
<organism evidence="2 3">
    <name type="scientific">Robertkochia marina</name>
    <dbReference type="NCBI Taxonomy" id="1227945"/>
    <lineage>
        <taxon>Bacteria</taxon>
        <taxon>Pseudomonadati</taxon>
        <taxon>Bacteroidota</taxon>
        <taxon>Flavobacteriia</taxon>
        <taxon>Flavobacteriales</taxon>
        <taxon>Flavobacteriaceae</taxon>
        <taxon>Robertkochia</taxon>
    </lineage>
</organism>
<accession>A0A4S3LYS2</accession>
<gene>
    <name evidence="2" type="ORF">E7Z59_11605</name>
</gene>
<reference evidence="2 3" key="1">
    <citation type="submission" date="2019-04" db="EMBL/GenBank/DDBJ databases">
        <title>Draft genome sequence of Robertkochia marina CC-AMO-30D.</title>
        <authorList>
            <person name="Hameed A."/>
            <person name="Lin S.-Y."/>
            <person name="Shahina M."/>
            <person name="Lai W.-A."/>
            <person name="Young C.-C."/>
        </authorList>
    </citation>
    <scope>NUCLEOTIDE SEQUENCE [LARGE SCALE GENOMIC DNA]</scope>
    <source>
        <strain evidence="2 3">CC-AMO-30D</strain>
    </source>
</reference>
<comment type="caution">
    <text evidence="2">The sequence shown here is derived from an EMBL/GenBank/DDBJ whole genome shotgun (WGS) entry which is preliminary data.</text>
</comment>
<proteinExistence type="predicted"/>
<name>A0A4S3LYS2_9FLAO</name>
<sequence>MSENGTLNILIRELGSTFLPLNEALRSLDDFKSFMRQLGWQVDNVPEPIANLGGSISTLISIIDKVHEKIATENDYQEGLKAIKRLNESIQGLESSTYDANLTAANFAEIFPKQLIDYLLANYLITVRPSIGFALKALGILNTEFVNASELHPAHKRISFKWGNIEKVIEDPLVVFKNVYNWGQNDLKSLEILETLLSYFRAIGISAFLEEIDDFTAMSLIGDDQEGIVLYGINIPFFDSSSSNGLANAGVVIMELPNSGGKLPGFILIPYVNGELERDFRVNDYIIFDFTTDLIITGGIGLKLRPDTGLELIKGFNDVDVAQTAKGSIELSLKIAKDSAQPIILLGEDEGSRLQMKSLSGKGGIIVDASDELDLYTELNLDDLELIISGDDGDGFLQKILPEDGISASLDLSLGYSTKRGVYFRGSGGLEIIIPSHIEFGPLVIQSLVIGVLPKDGRLPINIGANINANIGPIRVIVENIGILATFSFPELGGGNLGPLNLDIGFKPPNGVGLSIDAGAVKGGGYLFFDYDREEYGGALELVFSEWIALKAIGLITTKMPDGSKGFSMIIIITVEFGTGIQLGFGFTLLGVGGILGLNRSVNIDPLKEGIRTGAADRIMFPEDVVANAPRIISDLRTFFPTTADAFLVGPMARIGYGTPTLLSLSLGVIIEFPDVYITILGVLKVVLPDEEADVLRLQVNFIGRIEPSNKLLWFYAELFDSRILFITIEGGMGLLVNWGEESNFVVSIGGFHPRYTPPPLPFPSPPRVAVNILNESMARVRIEGYFAVTSNTAQFGARAELFFGFSAVNVEGHLSFDALFQFDPFYFIFEFSVGLSVKVFGFGLFSISISGMLEGPSKWHIQGQAKWKITWLGPTIKINIDETWGEERQTELPPIEILPLIEKEYEAITNWEALMPEGRSMLVALRKLGEEQPPSEETAETELSPLVLHPMGKLKISQRKLPLNMDLDKLGNQKPGDVNRIFITASVNGGGNLTTENFKEQFAPGEFLEIDKAERLSSPGFEWYDGGKTLQTKGSQQKTSMAVKRVIRYETVILDNNYKRYSIPFFDNILGIYAILENALFGHFLKNNSVSKSTLSKSYKTNINPSPVGIKVQPQGFSVANIADNKPIKDEAGLPMTNFSSWASARDYLNRQTKHNPNLASEIHVVPNTEINDAA</sequence>
<dbReference type="Pfam" id="PF20248">
    <property type="entry name" value="DUF6603"/>
    <property type="match status" value="1"/>
</dbReference>
<dbReference type="InterPro" id="IPR046538">
    <property type="entry name" value="DUF6603"/>
</dbReference>
<dbReference type="RefSeq" id="WP_136336516.1">
    <property type="nucleotide sequence ID" value="NZ_QXMP01000006.1"/>
</dbReference>
<dbReference type="Proteomes" id="UP000305939">
    <property type="component" value="Unassembled WGS sequence"/>
</dbReference>
<dbReference type="AlphaFoldDB" id="A0A4S3LYS2"/>
<protein>
    <recommendedName>
        <fullName evidence="1">DUF6603 domain-containing protein</fullName>
    </recommendedName>
</protein>
<feature type="domain" description="DUF6603" evidence="1">
    <location>
        <begin position="437"/>
        <end position="1013"/>
    </location>
</feature>
<evidence type="ECO:0000313" key="2">
    <source>
        <dbReference type="EMBL" id="THD66445.1"/>
    </source>
</evidence>
<keyword evidence="3" id="KW-1185">Reference proteome</keyword>